<dbReference type="Pfam" id="PF00656">
    <property type="entry name" value="Peptidase_C14"/>
    <property type="match status" value="1"/>
</dbReference>
<reference evidence="7" key="1">
    <citation type="submission" date="2021-05" db="EMBL/GenBank/DDBJ databases">
        <authorList>
            <person name="Pietrasiak N."/>
            <person name="Ward R."/>
            <person name="Stajich J.E."/>
            <person name="Kurbessoian T."/>
        </authorList>
    </citation>
    <scope>NUCLEOTIDE SEQUENCE</scope>
    <source>
        <strain evidence="7">UHER 2000/2452</strain>
    </source>
</reference>
<dbReference type="EMBL" id="JAHHHD010000013">
    <property type="protein sequence ID" value="MBW4659626.1"/>
    <property type="molecule type" value="Genomic_DNA"/>
</dbReference>
<dbReference type="InterPro" id="IPR027417">
    <property type="entry name" value="P-loop_NTPase"/>
</dbReference>
<dbReference type="Pfam" id="PF20703">
    <property type="entry name" value="nSTAND1"/>
    <property type="match status" value="1"/>
</dbReference>
<feature type="domain" description="Novel STAND NTPase 1" evidence="6">
    <location>
        <begin position="257"/>
        <end position="694"/>
    </location>
</feature>
<dbReference type="GO" id="GO:0006508">
    <property type="term" value="P:proteolysis"/>
    <property type="evidence" value="ECO:0007669"/>
    <property type="project" value="InterPro"/>
</dbReference>
<protein>
    <submittedName>
        <fullName evidence="7">Caspase family protein</fullName>
    </submittedName>
</protein>
<reference evidence="7" key="2">
    <citation type="journal article" date="2022" name="Microbiol. Resour. Announc.">
        <title>Metagenome Sequencing to Explore Phylogenomics of Terrestrial Cyanobacteria.</title>
        <authorList>
            <person name="Ward R.D."/>
            <person name="Stajich J.E."/>
            <person name="Johansen J.R."/>
            <person name="Huntemann M."/>
            <person name="Clum A."/>
            <person name="Foster B."/>
            <person name="Foster B."/>
            <person name="Roux S."/>
            <person name="Palaniappan K."/>
            <person name="Varghese N."/>
            <person name="Mukherjee S."/>
            <person name="Reddy T.B.K."/>
            <person name="Daum C."/>
            <person name="Copeland A."/>
            <person name="Chen I.A."/>
            <person name="Ivanova N.N."/>
            <person name="Kyrpides N.C."/>
            <person name="Shapiro N."/>
            <person name="Eloe-Fadrosh E.A."/>
            <person name="Pietrasiak N."/>
        </authorList>
    </citation>
    <scope>NUCLEOTIDE SEQUENCE</scope>
    <source>
        <strain evidence="7">UHER 2000/2452</strain>
    </source>
</reference>
<dbReference type="SUPFAM" id="SSF52129">
    <property type="entry name" value="Caspase-like"/>
    <property type="match status" value="1"/>
</dbReference>
<feature type="repeat" description="WD" evidence="3">
    <location>
        <begin position="1601"/>
        <end position="1642"/>
    </location>
</feature>
<evidence type="ECO:0000259" key="5">
    <source>
        <dbReference type="Pfam" id="PF00656"/>
    </source>
</evidence>
<dbReference type="SUPFAM" id="SSF50998">
    <property type="entry name" value="Quinoprotein alcohol dehydrogenase-like"/>
    <property type="match status" value="1"/>
</dbReference>
<dbReference type="InterPro" id="IPR001680">
    <property type="entry name" value="WD40_rpt"/>
</dbReference>
<evidence type="ECO:0000256" key="4">
    <source>
        <dbReference type="SAM" id="MobiDB-lite"/>
    </source>
</evidence>
<sequence length="1719" mass="187696">MSRDALVVGINTYKFMSGLQAPASDAEAIAQQLHTYGEFRVHRLPEVIQAGKPQVGQKTTITLRELESSLINLFKPKGNTIPHTALFYFSGHGIQREAGIQEGYLALSDSNPDKGSYGLSLFWLRRLLQESPVRQRIVILDCCHSGEFLHFLEADPGARPGTDRLFMAASREYETAYESLESPYSIFTQAILTGLDPSRVESGTVTSHSLTDWVSHKLKSEIQQPLFESSGSEIILTRGVGGQSIIPKVHKSSPICPYRGLECFDETHSEYFFGREELTAELVNKLQSDRFVAIVGASGIGKSSLVRAGLVATLKQRAPLQWQIKFLTPGEHPLKSLANAFIDSNLGNLERAEQLRRAETFLQDGGRGLAQLVQASLPMSSAVSGAIRPRMLLIIDQFEEAFTLSRGSRAEQERQQFFNCLMGALEATDSDLSVAIALRSDFQSKCALYEGLAHKIEQHRVVVNPLKYEQIKATILKPAQKIGLVCEPSLVYNMMLDIIGAPGELPLLQYTLLELWNHRRTGLEGGVARLTLDTYQELGGMRGTLQKRATEVFSQLTLEEQTVAKRIFLALTQLGEGTEDTRRRVMKSELVSSVFPAALVEQVLEKMVAAKLVVTSCERGWQAPKKQDQIGSTAIGSSIVLDKQLTGEMVDVVHETLIRNWGLLRNWLDENREMLRRMRRIEQAAQEWGSAGQPSGEFLMNGLRLRDAEDFQRTYPQELSALAQRYIAASHSETRRARRESRQLQIAVPTVLLIALAAVLNQYRGTLHWQAEKDHQIQLATSRERAAIAQTILQDGSSDPMTALLVSRLAAESGGANYETQSSLRAALQDLRLQLELKGHEGAVHQLAFSPDRRHLATAGADGRLRLWAIDAQTILNSPLKPIKTLSWSELRNSEVSSSQTESSEISKPDSNKTNNSKTESDNTKGDKTGIRAIAFSPDGRQVAAIAHNSPLVKVWSVETGTVLLQLTNLAPVNQVMFSPDGKWVATQSDRSISLWRADTGQLQARLPQSSDIVSLQFSPDGKMFLAALQGDVAQAESGSAPSATRSASTVQLWRLTADPAQQLKLQALSPLVLPSPITCAKFSPSSSIATASTDGKVRLWSATGQLRQTFTPAHPSTLSPQPPAQLQFSPDESLLAIASPQQTWLWNLQTGQMQAELILTPHSAKANSLGNSLLQFSPDGQLIITKGSAVPSSEQVYLWNTQTGQQVSTMQSNGVLESAEFSPDGTYIALNANGIVQLWATEAGGELPTIYPPNAMAEWSMFLPASTEKAAQPATEQGLNRPEHGPIATRLMTVTPDGKLQNWQILADAPSPSPTPPSVSPSYSAIMEPQRIWQYLSALMGQRSPSGLSMLSSAAPKSAETESAEPTKAEAQNPSAIQHEGAIAALNAYTALPGSVLSPSLNSRSLNSRLSGVAFSPEGQHIVTATAEGQMDVQSMQPDRSTAPILKIRNWRLIPGQNAALSEVVKPSSSQLSSPGGEPLSISQLSFSPDGRQILGVGDDLTVRLWDAQTGQLLRVFKGHKATIQRASFSPDGREIVTASWDRTVQIWQIASGEAIQILSHADAVNGASFSPDGQHIATASWDGRARVWSRKTGKLKFLLTGHGAEVFDAEFSPDGRSLVTASADGTAIVWDARTGHKQSHLRPGFEDKPPIPLLQANFSPDGQYIATRTKDGKVHLWAGTWEMLLKLARDRSLRQLTPEECNRYLRAESGACPTLPL</sequence>
<feature type="repeat" description="WD" evidence="3">
    <location>
        <begin position="1476"/>
        <end position="1517"/>
    </location>
</feature>
<feature type="repeat" description="WD" evidence="3">
    <location>
        <begin position="837"/>
        <end position="878"/>
    </location>
</feature>
<dbReference type="SMART" id="SM00320">
    <property type="entry name" value="WD40"/>
    <property type="match status" value="13"/>
</dbReference>
<feature type="compositionally biased region" description="Basic and acidic residues" evidence="4">
    <location>
        <begin position="919"/>
        <end position="929"/>
    </location>
</feature>
<dbReference type="Pfam" id="PF00400">
    <property type="entry name" value="WD40"/>
    <property type="match status" value="8"/>
</dbReference>
<dbReference type="PANTHER" id="PTHR19879">
    <property type="entry name" value="TRANSCRIPTION INITIATION FACTOR TFIID"/>
    <property type="match status" value="1"/>
</dbReference>
<dbReference type="InterPro" id="IPR015943">
    <property type="entry name" value="WD40/YVTN_repeat-like_dom_sf"/>
</dbReference>
<dbReference type="SUPFAM" id="SSF50978">
    <property type="entry name" value="WD40 repeat-like"/>
    <property type="match status" value="1"/>
</dbReference>
<proteinExistence type="predicted"/>
<evidence type="ECO:0000259" key="6">
    <source>
        <dbReference type="Pfam" id="PF20703"/>
    </source>
</evidence>
<evidence type="ECO:0000256" key="2">
    <source>
        <dbReference type="ARBA" id="ARBA00022737"/>
    </source>
</evidence>
<dbReference type="PANTHER" id="PTHR19879:SF9">
    <property type="entry name" value="TRANSCRIPTION INITIATION FACTOR TFIID SUBUNIT 5"/>
    <property type="match status" value="1"/>
</dbReference>
<dbReference type="PROSITE" id="PS50294">
    <property type="entry name" value="WD_REPEATS_REGION"/>
    <property type="match status" value="5"/>
</dbReference>
<dbReference type="InterPro" id="IPR029030">
    <property type="entry name" value="Caspase-like_dom_sf"/>
</dbReference>
<evidence type="ECO:0000256" key="1">
    <source>
        <dbReference type="ARBA" id="ARBA00022574"/>
    </source>
</evidence>
<accession>A0A951QD14</accession>
<evidence type="ECO:0000313" key="7">
    <source>
        <dbReference type="EMBL" id="MBW4659626.1"/>
    </source>
</evidence>
<keyword evidence="1 3" id="KW-0853">WD repeat</keyword>
<keyword evidence="2" id="KW-0677">Repeat</keyword>
<dbReference type="InterPro" id="IPR019775">
    <property type="entry name" value="WD40_repeat_CS"/>
</dbReference>
<dbReference type="Proteomes" id="UP000757435">
    <property type="component" value="Unassembled WGS sequence"/>
</dbReference>
<evidence type="ECO:0000313" key="8">
    <source>
        <dbReference type="Proteomes" id="UP000757435"/>
    </source>
</evidence>
<evidence type="ECO:0000256" key="3">
    <source>
        <dbReference type="PROSITE-ProRule" id="PRU00221"/>
    </source>
</evidence>
<dbReference type="InterPro" id="IPR011600">
    <property type="entry name" value="Pept_C14_caspase"/>
</dbReference>
<dbReference type="InterPro" id="IPR049052">
    <property type="entry name" value="nSTAND1"/>
</dbReference>
<dbReference type="PROSITE" id="PS50082">
    <property type="entry name" value="WD_REPEATS_2"/>
    <property type="match status" value="7"/>
</dbReference>
<dbReference type="PROSITE" id="PS00678">
    <property type="entry name" value="WD_REPEATS_1"/>
    <property type="match status" value="2"/>
</dbReference>
<gene>
    <name evidence="7" type="ORF">KME15_13200</name>
</gene>
<dbReference type="InterPro" id="IPR036322">
    <property type="entry name" value="WD40_repeat_dom_sf"/>
</dbReference>
<dbReference type="GO" id="GO:0004197">
    <property type="term" value="F:cysteine-type endopeptidase activity"/>
    <property type="evidence" value="ECO:0007669"/>
    <property type="project" value="InterPro"/>
</dbReference>
<feature type="domain" description="Peptidase C14 caspase" evidence="5">
    <location>
        <begin position="5"/>
        <end position="229"/>
    </location>
</feature>
<feature type="repeat" description="WD" evidence="3">
    <location>
        <begin position="1660"/>
        <end position="1679"/>
    </location>
</feature>
<dbReference type="Gene3D" id="3.40.50.1460">
    <property type="match status" value="1"/>
</dbReference>
<comment type="caution">
    <text evidence="7">The sequence shown here is derived from an EMBL/GenBank/DDBJ whole genome shotgun (WGS) entry which is preliminary data.</text>
</comment>
<dbReference type="GO" id="GO:0006367">
    <property type="term" value="P:transcription initiation at RNA polymerase II promoter"/>
    <property type="evidence" value="ECO:0007669"/>
    <property type="project" value="TreeGrafter"/>
</dbReference>
<name>A0A951QD14_9CYAN</name>
<feature type="region of interest" description="Disordered" evidence="4">
    <location>
        <begin position="897"/>
        <end position="929"/>
    </location>
</feature>
<organism evidence="7 8">
    <name type="scientific">Drouetiella hepatica Uher 2000/2452</name>
    <dbReference type="NCBI Taxonomy" id="904376"/>
    <lineage>
        <taxon>Bacteria</taxon>
        <taxon>Bacillati</taxon>
        <taxon>Cyanobacteriota</taxon>
        <taxon>Cyanophyceae</taxon>
        <taxon>Oculatellales</taxon>
        <taxon>Oculatellaceae</taxon>
        <taxon>Drouetiella</taxon>
    </lineage>
</organism>
<feature type="repeat" description="WD" evidence="3">
    <location>
        <begin position="1559"/>
        <end position="1600"/>
    </location>
</feature>
<dbReference type="Gene3D" id="2.130.10.10">
    <property type="entry name" value="YVTN repeat-like/Quinoprotein amine dehydrogenase"/>
    <property type="match status" value="5"/>
</dbReference>
<dbReference type="CDD" id="cd00200">
    <property type="entry name" value="WD40"/>
    <property type="match status" value="1"/>
</dbReference>
<feature type="repeat" description="WD" evidence="3">
    <location>
        <begin position="1518"/>
        <end position="1559"/>
    </location>
</feature>
<feature type="repeat" description="WD" evidence="3">
    <location>
        <begin position="1078"/>
        <end position="1102"/>
    </location>
</feature>
<dbReference type="SUPFAM" id="SSF52540">
    <property type="entry name" value="P-loop containing nucleoside triphosphate hydrolases"/>
    <property type="match status" value="1"/>
</dbReference>
<feature type="region of interest" description="Disordered" evidence="4">
    <location>
        <begin position="1348"/>
        <end position="1371"/>
    </location>
</feature>
<dbReference type="InterPro" id="IPR011047">
    <property type="entry name" value="Quinoprotein_ADH-like_sf"/>
</dbReference>
<dbReference type="Gene3D" id="3.40.50.300">
    <property type="entry name" value="P-loop containing nucleotide triphosphate hydrolases"/>
    <property type="match status" value="1"/>
</dbReference>